<dbReference type="GO" id="GO:0070319">
    <property type="term" value="C:Golgi to plasma membrane transport vesicle"/>
    <property type="evidence" value="ECO:0007669"/>
    <property type="project" value="TreeGrafter"/>
</dbReference>
<feature type="region of interest" description="Disordered" evidence="2">
    <location>
        <begin position="703"/>
        <end position="726"/>
    </location>
</feature>
<dbReference type="OrthoDB" id="5560525at2759"/>
<name>A0A9P6QHF5_9FUNG</name>
<feature type="region of interest" description="Disordered" evidence="2">
    <location>
        <begin position="1"/>
        <end position="57"/>
    </location>
</feature>
<reference evidence="3" key="1">
    <citation type="journal article" date="2020" name="Fungal Divers.">
        <title>Resolving the Mortierellaceae phylogeny through synthesis of multi-gene phylogenetics and phylogenomics.</title>
        <authorList>
            <person name="Vandepol N."/>
            <person name="Liber J."/>
            <person name="Desiro A."/>
            <person name="Na H."/>
            <person name="Kennedy M."/>
            <person name="Barry K."/>
            <person name="Grigoriev I.V."/>
            <person name="Miller A.N."/>
            <person name="O'Donnell K."/>
            <person name="Stajich J.E."/>
            <person name="Bonito G."/>
        </authorList>
    </citation>
    <scope>NUCLEOTIDE SEQUENCE</scope>
    <source>
        <strain evidence="3">KOD948</strain>
    </source>
</reference>
<sequence>MNRVNADTGKRPEFRHKNRLPQLPPLDTSTRLNNKSIDKSNYNNHNKWGNGTGTEGGRIDIGNESVASVSARAGPSTARSAPATAMTATTPALASTVLTPSSTTEATTIASTPKSTTMKTTGLPMMTHNATSVRSGNVTLKDGILSSNTNAPSSSTTFSPVNIIYGNQSRLPSPIPSLSPSSRVAARVGTINERRSMTKSNIKTPLAITIHKMKPGTSTVSPSSLPSISKHAKASTYSQSQPILSTPSGISNATTGSSKHRCASILPVPRSKSLGSNSASSVLQHSQQERGELGQGYETRRQGVNRLCILNLPEIPRIAASPTETDITAVESPTTTETTATPSMAAECKAETIVRYQDLAAGLDHQLDHYTDREREVVARNGGMVDVSDAQSQYTQQTELLTFPPRDVDALSCLQAATQTVSDMEARLQELEHDCKSIPLYEQERAEMLEVLQGMELTAKKDQEWIEQTEITVRWTTHILEEALHSPECNLNQFDEIRVSYNDNNNDQYTLDASENIIDGDDEKKRFQKNWGLVVDPKTPLSSPGATYKTGIMTALQHLESIDSSVLNRKTKVSKGKNAIYAAGGCEVFHDIIDHGVNSRNGEVVSKLGKVKSSIKSMTTDNALQNWLENTSIGNLDIQSESKSAACTMDTDASDREREQNGSVDKDVQTQRKAPSRKPIIPIRSPEISPNCVVAGPLTETKLESEAEKETELASGPAPGPGTESKLELDLRLQPSSALDSTLAPYAAHRSHQNLSTASIQATLSDSTQSLQTDLGGCMLDERVYLKQHIQALSRKRLEEQLRTQRVEQGHQQLITDLVRFSKELLGGTNELTCAQAMLIEAIELTQMILETMKKFDVETVVVDGKSNGIELSKQKGLIAGSSKELSKSVDKIEQGIKHVKRLAADCVGITELAQRQKEAGEAPGSSATAPFRHAPASVSTMGAFMPLSSNALSCSQIVNLQNNSMAIAQVHSPSSMFVDGIGFQEFEGHLASLRSTFNGMPKRALTTPDLLSNPSLASSTSVNSLLMTPFMKRVLADDIYPCLLIHPKSTTTKPGGGGWISSLRSSSLSAPSFSLSYGSGPLTPWLQLLLYAMEKNACEIELWKTTAATVSQTRGSHLNIGGGASFQKAPCCLCGIVRLCEFRLRIPDQELNSTLSNGSTLFKKKGFSSLHSDNKPRRYNHRRHNQQSLSLPSALRRAYGSGSLNDNSQDYCPLDRFCRDRVVAVCDFYMFLAHLRQGLLDHQPNLELFRRAVSLRQRIACARIGSMDIAQGQETGPLSMAMATRQ</sequence>
<dbReference type="Pfam" id="PF25555">
    <property type="entry name" value="RAB3A-like_C"/>
    <property type="match status" value="1"/>
</dbReference>
<feature type="region of interest" description="Disordered" evidence="2">
    <location>
        <begin position="642"/>
        <end position="684"/>
    </location>
</feature>
<dbReference type="EMBL" id="JAAAJA010000006">
    <property type="protein sequence ID" value="KAG0267250.1"/>
    <property type="molecule type" value="Genomic_DNA"/>
</dbReference>
<feature type="region of interest" description="Disordered" evidence="2">
    <location>
        <begin position="97"/>
        <end position="123"/>
    </location>
</feature>
<keyword evidence="4" id="KW-1185">Reference proteome</keyword>
<feature type="compositionally biased region" description="Polar residues" evidence="2">
    <location>
        <begin position="235"/>
        <end position="257"/>
    </location>
</feature>
<evidence type="ECO:0000256" key="2">
    <source>
        <dbReference type="SAM" id="MobiDB-lite"/>
    </source>
</evidence>
<dbReference type="GO" id="GO:0051286">
    <property type="term" value="C:cell tip"/>
    <property type="evidence" value="ECO:0007669"/>
    <property type="project" value="TreeGrafter"/>
</dbReference>
<evidence type="ECO:0000313" key="4">
    <source>
        <dbReference type="Proteomes" id="UP000726737"/>
    </source>
</evidence>
<dbReference type="Proteomes" id="UP000726737">
    <property type="component" value="Unassembled WGS sequence"/>
</dbReference>
<proteinExistence type="predicted"/>
<feature type="compositionally biased region" description="Polar residues" evidence="2">
    <location>
        <begin position="27"/>
        <end position="49"/>
    </location>
</feature>
<dbReference type="CDD" id="cd21044">
    <property type="entry name" value="Rab11BD_RAB3IP_like"/>
    <property type="match status" value="1"/>
</dbReference>
<dbReference type="PANTHER" id="PTHR14430">
    <property type="entry name" value="RABIN3-RELATED"/>
    <property type="match status" value="1"/>
</dbReference>
<feature type="region of interest" description="Disordered" evidence="2">
    <location>
        <begin position="214"/>
        <end position="297"/>
    </location>
</feature>
<dbReference type="GO" id="GO:0005085">
    <property type="term" value="F:guanyl-nucleotide exchange factor activity"/>
    <property type="evidence" value="ECO:0007669"/>
    <property type="project" value="InterPro"/>
</dbReference>
<feature type="compositionally biased region" description="Basic and acidic residues" evidence="2">
    <location>
        <begin position="653"/>
        <end position="670"/>
    </location>
</feature>
<feature type="compositionally biased region" description="Basic and acidic residues" evidence="2">
    <location>
        <begin position="703"/>
        <end position="712"/>
    </location>
</feature>
<dbReference type="InterPro" id="IPR040351">
    <property type="entry name" value="RAB3IL/RAB3IP/Sec2"/>
</dbReference>
<keyword evidence="1" id="KW-0175">Coiled coil</keyword>
<comment type="caution">
    <text evidence="3">The sequence shown here is derived from an EMBL/GenBank/DDBJ whole genome shotgun (WGS) entry which is preliminary data.</text>
</comment>
<gene>
    <name evidence="3" type="ORF">BG011_007659</name>
</gene>
<feature type="region of interest" description="Disordered" evidence="2">
    <location>
        <begin position="1167"/>
        <end position="1191"/>
    </location>
</feature>
<evidence type="ECO:0000313" key="3">
    <source>
        <dbReference type="EMBL" id="KAG0267250.1"/>
    </source>
</evidence>
<evidence type="ECO:0000256" key="1">
    <source>
        <dbReference type="ARBA" id="ARBA00023054"/>
    </source>
</evidence>
<protein>
    <submittedName>
        <fullName evidence="3">Uncharacterized protein</fullName>
    </submittedName>
</protein>
<organism evidence="3 4">
    <name type="scientific">Mortierella polycephala</name>
    <dbReference type="NCBI Taxonomy" id="41804"/>
    <lineage>
        <taxon>Eukaryota</taxon>
        <taxon>Fungi</taxon>
        <taxon>Fungi incertae sedis</taxon>
        <taxon>Mucoromycota</taxon>
        <taxon>Mortierellomycotina</taxon>
        <taxon>Mortierellomycetes</taxon>
        <taxon>Mortierellales</taxon>
        <taxon>Mortierellaceae</taxon>
        <taxon>Mortierella</taxon>
    </lineage>
</organism>
<feature type="compositionally biased region" description="Polar residues" evidence="2">
    <location>
        <begin position="273"/>
        <end position="286"/>
    </location>
</feature>
<feature type="compositionally biased region" description="Low complexity" evidence="2">
    <location>
        <begin position="97"/>
        <end position="113"/>
    </location>
</feature>
<accession>A0A9P6QHF5</accession>
<dbReference type="GO" id="GO:0006887">
    <property type="term" value="P:exocytosis"/>
    <property type="evidence" value="ECO:0007669"/>
    <property type="project" value="TreeGrafter"/>
</dbReference>
<feature type="compositionally biased region" description="Low complexity" evidence="2">
    <location>
        <begin position="217"/>
        <end position="229"/>
    </location>
</feature>
<dbReference type="PANTHER" id="PTHR14430:SF0">
    <property type="entry name" value="SEC2P DOMAIN-CONTAINING PROTEIN"/>
    <property type="match status" value="1"/>
</dbReference>